<sequence>MRRILFSRIIKVNILNTCSYNFYKIIQHSMISGTN</sequence>
<dbReference type="Proteomes" id="UP000095283">
    <property type="component" value="Unplaced"/>
</dbReference>
<accession>A0A1I7WE73</accession>
<protein>
    <submittedName>
        <fullName evidence="2">Uncharacterized protein</fullName>
    </submittedName>
</protein>
<reference evidence="2" key="1">
    <citation type="submission" date="2016-11" db="UniProtKB">
        <authorList>
            <consortium name="WormBaseParasite"/>
        </authorList>
    </citation>
    <scope>IDENTIFICATION</scope>
</reference>
<evidence type="ECO:0000313" key="1">
    <source>
        <dbReference type="Proteomes" id="UP000095283"/>
    </source>
</evidence>
<evidence type="ECO:0000313" key="2">
    <source>
        <dbReference type="WBParaSite" id="Hba_03253"/>
    </source>
</evidence>
<keyword evidence="1" id="KW-1185">Reference proteome</keyword>
<dbReference type="WBParaSite" id="Hba_03253">
    <property type="protein sequence ID" value="Hba_03253"/>
    <property type="gene ID" value="Hba_03253"/>
</dbReference>
<proteinExistence type="predicted"/>
<dbReference type="AlphaFoldDB" id="A0A1I7WE73"/>
<organism evidence="1 2">
    <name type="scientific">Heterorhabditis bacteriophora</name>
    <name type="common">Entomopathogenic nematode worm</name>
    <dbReference type="NCBI Taxonomy" id="37862"/>
    <lineage>
        <taxon>Eukaryota</taxon>
        <taxon>Metazoa</taxon>
        <taxon>Ecdysozoa</taxon>
        <taxon>Nematoda</taxon>
        <taxon>Chromadorea</taxon>
        <taxon>Rhabditida</taxon>
        <taxon>Rhabditina</taxon>
        <taxon>Rhabditomorpha</taxon>
        <taxon>Strongyloidea</taxon>
        <taxon>Heterorhabditidae</taxon>
        <taxon>Heterorhabditis</taxon>
    </lineage>
</organism>
<name>A0A1I7WE73_HETBA</name>